<name>A0AAV4R031_9ARAC</name>
<feature type="transmembrane region" description="Helical" evidence="1">
    <location>
        <begin position="173"/>
        <end position="195"/>
    </location>
</feature>
<reference evidence="2 3" key="1">
    <citation type="submission" date="2021-06" db="EMBL/GenBank/DDBJ databases">
        <title>Caerostris darwini draft genome.</title>
        <authorList>
            <person name="Kono N."/>
            <person name="Arakawa K."/>
        </authorList>
    </citation>
    <scope>NUCLEOTIDE SEQUENCE [LARGE SCALE GENOMIC DNA]</scope>
</reference>
<evidence type="ECO:0000313" key="3">
    <source>
        <dbReference type="Proteomes" id="UP001054837"/>
    </source>
</evidence>
<dbReference type="Proteomes" id="UP001054837">
    <property type="component" value="Unassembled WGS sequence"/>
</dbReference>
<accession>A0AAV4R031</accession>
<organism evidence="2 3">
    <name type="scientific">Caerostris darwini</name>
    <dbReference type="NCBI Taxonomy" id="1538125"/>
    <lineage>
        <taxon>Eukaryota</taxon>
        <taxon>Metazoa</taxon>
        <taxon>Ecdysozoa</taxon>
        <taxon>Arthropoda</taxon>
        <taxon>Chelicerata</taxon>
        <taxon>Arachnida</taxon>
        <taxon>Araneae</taxon>
        <taxon>Araneomorphae</taxon>
        <taxon>Entelegynae</taxon>
        <taxon>Araneoidea</taxon>
        <taxon>Araneidae</taxon>
        <taxon>Caerostris</taxon>
    </lineage>
</organism>
<proteinExistence type="predicted"/>
<keyword evidence="3" id="KW-1185">Reference proteome</keyword>
<keyword evidence="1" id="KW-0472">Membrane</keyword>
<sequence length="196" mass="21791">MLLLTHVQRSYLIFCSKAGISKNADPDSPKLSAPSNRILRMCQLSAHRSAMDRPPTGRTSFLIKAFSCANRDEQECRSRLSKIERHKQPHLRMDQLSAHRSAMDRPPTGRTSFLIKAFSGANYLIFCSKAGISENADPDSQKLSAPSNRILRMCQLSALRSVMDRSPTGRTSFLIKALSGAVSVCSTFHILAFMFV</sequence>
<keyword evidence="1" id="KW-1133">Transmembrane helix</keyword>
<keyword evidence="1" id="KW-0812">Transmembrane</keyword>
<dbReference type="AlphaFoldDB" id="A0AAV4R031"/>
<comment type="caution">
    <text evidence="2">The sequence shown here is derived from an EMBL/GenBank/DDBJ whole genome shotgun (WGS) entry which is preliminary data.</text>
</comment>
<evidence type="ECO:0000313" key="2">
    <source>
        <dbReference type="EMBL" id="GIY13944.1"/>
    </source>
</evidence>
<protein>
    <submittedName>
        <fullName evidence="2">Uncharacterized protein</fullName>
    </submittedName>
</protein>
<dbReference type="EMBL" id="BPLQ01005295">
    <property type="protein sequence ID" value="GIY13944.1"/>
    <property type="molecule type" value="Genomic_DNA"/>
</dbReference>
<evidence type="ECO:0000256" key="1">
    <source>
        <dbReference type="SAM" id="Phobius"/>
    </source>
</evidence>
<gene>
    <name evidence="2" type="ORF">CDAR_85471</name>
</gene>